<organism evidence="8 9">
    <name type="scientific">Maribellus comscasis</name>
    <dbReference type="NCBI Taxonomy" id="2681766"/>
    <lineage>
        <taxon>Bacteria</taxon>
        <taxon>Pseudomonadati</taxon>
        <taxon>Bacteroidota</taxon>
        <taxon>Bacteroidia</taxon>
        <taxon>Marinilabiliales</taxon>
        <taxon>Prolixibacteraceae</taxon>
        <taxon>Maribellus</taxon>
    </lineage>
</organism>
<keyword evidence="5 6" id="KW-0411">Iron-sulfur</keyword>
<dbReference type="Gene3D" id="3.20.20.70">
    <property type="entry name" value="Aldolase class I"/>
    <property type="match status" value="1"/>
</dbReference>
<name>A0A6I6JYX1_9BACT</name>
<keyword evidence="4 6" id="KW-0408">Iron</keyword>
<evidence type="ECO:0000259" key="7">
    <source>
        <dbReference type="PROSITE" id="PS51918"/>
    </source>
</evidence>
<dbReference type="SFLD" id="SFLDS00029">
    <property type="entry name" value="Radical_SAM"/>
    <property type="match status" value="1"/>
</dbReference>
<keyword evidence="9" id="KW-1185">Reference proteome</keyword>
<dbReference type="KEGG" id="mcos:GM418_17440"/>
<dbReference type="GO" id="GO:0046872">
    <property type="term" value="F:metal ion binding"/>
    <property type="evidence" value="ECO:0007669"/>
    <property type="project" value="UniProtKB-KW"/>
</dbReference>
<evidence type="ECO:0000256" key="6">
    <source>
        <dbReference type="PIRSR" id="PIRSR004869-50"/>
    </source>
</evidence>
<keyword evidence="3 6" id="KW-0479">Metal-binding</keyword>
<proteinExistence type="predicted"/>
<keyword evidence="2 6" id="KW-0949">S-adenosyl-L-methionine</keyword>
<dbReference type="PROSITE" id="PS51918">
    <property type="entry name" value="RADICAL_SAM"/>
    <property type="match status" value="1"/>
</dbReference>
<evidence type="ECO:0000256" key="2">
    <source>
        <dbReference type="ARBA" id="ARBA00022691"/>
    </source>
</evidence>
<dbReference type="EMBL" id="CP046401">
    <property type="protein sequence ID" value="QGY45392.1"/>
    <property type="molecule type" value="Genomic_DNA"/>
</dbReference>
<dbReference type="InterPro" id="IPR016431">
    <property type="entry name" value="Pyrv-formate_lyase-activ_prd"/>
</dbReference>
<dbReference type="InterPro" id="IPR007197">
    <property type="entry name" value="rSAM"/>
</dbReference>
<feature type="binding site" evidence="6">
    <location>
        <position position="86"/>
    </location>
    <ligand>
        <name>[4Fe-4S] cluster</name>
        <dbReference type="ChEBI" id="CHEBI:49883"/>
        <note>4Fe-4S-S-AdoMet</note>
    </ligand>
</feature>
<gene>
    <name evidence="8" type="primary">amrS</name>
    <name evidence="8" type="ORF">GM418_17440</name>
</gene>
<dbReference type="AlphaFoldDB" id="A0A6I6JYX1"/>
<dbReference type="GO" id="GO:0051539">
    <property type="term" value="F:4 iron, 4 sulfur cluster binding"/>
    <property type="evidence" value="ECO:0007669"/>
    <property type="project" value="UniProtKB-KW"/>
</dbReference>
<dbReference type="InterPro" id="IPR013785">
    <property type="entry name" value="Aldolase_TIM"/>
</dbReference>
<evidence type="ECO:0000256" key="1">
    <source>
        <dbReference type="ARBA" id="ARBA00022485"/>
    </source>
</evidence>
<reference evidence="8 9" key="1">
    <citation type="submission" date="2019-11" db="EMBL/GenBank/DDBJ databases">
        <authorList>
            <person name="Zheng R.K."/>
            <person name="Sun C.M."/>
        </authorList>
    </citation>
    <scope>NUCLEOTIDE SEQUENCE [LARGE SCALE GENOMIC DNA]</scope>
    <source>
        <strain evidence="8 9">WC007</strain>
    </source>
</reference>
<dbReference type="GO" id="GO:0003824">
    <property type="term" value="F:catalytic activity"/>
    <property type="evidence" value="ECO:0007669"/>
    <property type="project" value="InterPro"/>
</dbReference>
<dbReference type="InterPro" id="IPR034457">
    <property type="entry name" value="Organic_radical-activating"/>
</dbReference>
<sequence>MHEALFYTKLENQTVRCDLCPWNCILKAGQNGFCKVRKNTDGKLITHVYNKVAALGVDPVEKKPLYHFFPGKNILSIGEVGCNLRCNFCQNHRISQCRASDFKGFHEITPEEIVTEALKTYNNIGIAYTYNEPLTFYEFLLDTAKLAKQNGLKNAVVSNGYINPKPLKELLSYIDAFNIDLKAFASEFYLKQTKGKLEPVLETLKFIANSNAHLEITNLVIPELNDDEIQFKKMVQWIASELSCEVPLHLSRYFPQHELSKSPTPVETLEKLYDIAKKYLRHVYLGNVSDEKRSSTVCSNCQTTIVTRNRYDTLLKRVDSGGLCKNCGTSNNIVY</sequence>
<dbReference type="InterPro" id="IPR027596">
    <property type="entry name" value="AmmeMemoSam_rS"/>
</dbReference>
<dbReference type="Pfam" id="PF04055">
    <property type="entry name" value="Radical_SAM"/>
    <property type="match status" value="1"/>
</dbReference>
<evidence type="ECO:0000256" key="5">
    <source>
        <dbReference type="ARBA" id="ARBA00023014"/>
    </source>
</evidence>
<evidence type="ECO:0000313" key="9">
    <source>
        <dbReference type="Proteomes" id="UP000428260"/>
    </source>
</evidence>
<evidence type="ECO:0000256" key="4">
    <source>
        <dbReference type="ARBA" id="ARBA00023004"/>
    </source>
</evidence>
<protein>
    <submittedName>
        <fullName evidence="8">AmmeMemoRadiSam system radical SAM enzyme</fullName>
    </submittedName>
</protein>
<keyword evidence="1" id="KW-0004">4Fe-4S</keyword>
<accession>A0A6I6JYX1</accession>
<dbReference type="Proteomes" id="UP000428260">
    <property type="component" value="Chromosome"/>
</dbReference>
<dbReference type="PIRSF" id="PIRSF004869">
    <property type="entry name" value="PflX_prd"/>
    <property type="match status" value="1"/>
</dbReference>
<dbReference type="PANTHER" id="PTHR30352">
    <property type="entry name" value="PYRUVATE FORMATE-LYASE-ACTIVATING ENZYME"/>
    <property type="match status" value="1"/>
</dbReference>
<feature type="binding site" evidence="6">
    <location>
        <position position="82"/>
    </location>
    <ligand>
        <name>[4Fe-4S] cluster</name>
        <dbReference type="ChEBI" id="CHEBI:49883"/>
        <note>4Fe-4S-S-AdoMet</note>
    </ligand>
</feature>
<dbReference type="SFLD" id="SFLDG01101">
    <property type="entry name" value="Uncharacterised_Radical_SAM_Su"/>
    <property type="match status" value="1"/>
</dbReference>
<dbReference type="InterPro" id="IPR058240">
    <property type="entry name" value="rSAM_sf"/>
</dbReference>
<dbReference type="SUPFAM" id="SSF102114">
    <property type="entry name" value="Radical SAM enzymes"/>
    <property type="match status" value="1"/>
</dbReference>
<evidence type="ECO:0000313" key="8">
    <source>
        <dbReference type="EMBL" id="QGY45392.1"/>
    </source>
</evidence>
<evidence type="ECO:0000256" key="3">
    <source>
        <dbReference type="ARBA" id="ARBA00022723"/>
    </source>
</evidence>
<comment type="cofactor">
    <cofactor evidence="6">
        <name>[4Fe-4S] cluster</name>
        <dbReference type="ChEBI" id="CHEBI:49883"/>
    </cofactor>
    <text evidence="6">Binds 1 [4Fe-4S] cluster. The cluster is coordinated with 3 cysteines and an exchangeable S-adenosyl-L-methionine.</text>
</comment>
<dbReference type="CDD" id="cd01335">
    <property type="entry name" value="Radical_SAM"/>
    <property type="match status" value="1"/>
</dbReference>
<dbReference type="NCBIfam" id="TIGR04337">
    <property type="entry name" value="AmmeMemoSam_rS"/>
    <property type="match status" value="1"/>
</dbReference>
<dbReference type="PANTHER" id="PTHR30352:SF5">
    <property type="entry name" value="PYRUVATE FORMATE-LYASE 1-ACTIVATING ENZYME"/>
    <property type="match status" value="1"/>
</dbReference>
<feature type="domain" description="Radical SAM core" evidence="7">
    <location>
        <begin position="67"/>
        <end position="282"/>
    </location>
</feature>
<feature type="binding site" evidence="6">
    <location>
        <position position="89"/>
    </location>
    <ligand>
        <name>[4Fe-4S] cluster</name>
        <dbReference type="ChEBI" id="CHEBI:49883"/>
        <note>4Fe-4S-S-AdoMet</note>
    </ligand>
</feature>